<reference evidence="3 4" key="1">
    <citation type="submission" date="2015-01" db="EMBL/GenBank/DDBJ databases">
        <title>Genome of allotetraploid Gossypium barbadense reveals genomic plasticity and fiber elongation in cotton evolution.</title>
        <authorList>
            <person name="Chen X."/>
            <person name="Liu X."/>
            <person name="Zhao B."/>
            <person name="Zheng H."/>
            <person name="Hu Y."/>
            <person name="Lu G."/>
            <person name="Yang C."/>
            <person name="Chen J."/>
            <person name="Shan C."/>
            <person name="Zhang L."/>
            <person name="Zhou Y."/>
            <person name="Wang L."/>
            <person name="Guo W."/>
            <person name="Bai Y."/>
            <person name="Ruan J."/>
            <person name="Shangguan X."/>
            <person name="Mao Y."/>
            <person name="Jiang J."/>
            <person name="Zhu Y."/>
            <person name="Lei J."/>
            <person name="Kang H."/>
            <person name="Chen S."/>
            <person name="He X."/>
            <person name="Wang R."/>
            <person name="Wang Y."/>
            <person name="Chen J."/>
            <person name="Wang L."/>
            <person name="Yu S."/>
            <person name="Wang B."/>
            <person name="Wei J."/>
            <person name="Song S."/>
            <person name="Lu X."/>
            <person name="Gao Z."/>
            <person name="Gu W."/>
            <person name="Deng X."/>
            <person name="Ma D."/>
            <person name="Wang S."/>
            <person name="Liang W."/>
            <person name="Fang L."/>
            <person name="Cai C."/>
            <person name="Zhu X."/>
            <person name="Zhou B."/>
            <person name="Zhang Y."/>
            <person name="Chen Z."/>
            <person name="Xu S."/>
            <person name="Zhu R."/>
            <person name="Wang S."/>
            <person name="Zhang T."/>
            <person name="Zhao G."/>
        </authorList>
    </citation>
    <scope>NUCLEOTIDE SEQUENCE [LARGE SCALE GENOMIC DNA]</scope>
    <source>
        <strain evidence="4">cv. Xinhai21</strain>
        <tissue evidence="3">Leaf</tissue>
    </source>
</reference>
<gene>
    <name evidence="3" type="ORF">GOBAR_AA20429</name>
</gene>
<dbReference type="InterPro" id="IPR025486">
    <property type="entry name" value="DUF4378"/>
</dbReference>
<name>A0A2P5XA95_GOSBA</name>
<dbReference type="Pfam" id="PF14309">
    <property type="entry name" value="DUF4378"/>
    <property type="match status" value="1"/>
</dbReference>
<evidence type="ECO:0000313" key="4">
    <source>
        <dbReference type="Proteomes" id="UP000239757"/>
    </source>
</evidence>
<accession>A0A2P5XA95</accession>
<dbReference type="Proteomes" id="UP000239757">
    <property type="component" value="Unassembled WGS sequence"/>
</dbReference>
<feature type="domain" description="DUF4378" evidence="2">
    <location>
        <begin position="882"/>
        <end position="1041"/>
    </location>
</feature>
<proteinExistence type="predicted"/>
<organism evidence="3 4">
    <name type="scientific">Gossypium barbadense</name>
    <name type="common">Sea Island cotton</name>
    <name type="synonym">Hibiscus barbadensis</name>
    <dbReference type="NCBI Taxonomy" id="3634"/>
    <lineage>
        <taxon>Eukaryota</taxon>
        <taxon>Viridiplantae</taxon>
        <taxon>Streptophyta</taxon>
        <taxon>Embryophyta</taxon>
        <taxon>Tracheophyta</taxon>
        <taxon>Spermatophyta</taxon>
        <taxon>Magnoliopsida</taxon>
        <taxon>eudicotyledons</taxon>
        <taxon>Gunneridae</taxon>
        <taxon>Pentapetalae</taxon>
        <taxon>rosids</taxon>
        <taxon>malvids</taxon>
        <taxon>Malvales</taxon>
        <taxon>Malvaceae</taxon>
        <taxon>Malvoideae</taxon>
        <taxon>Gossypium</taxon>
    </lineage>
</organism>
<dbReference type="PANTHER" id="PTHR40836:SF4">
    <property type="entry name" value="RB1-INDUCIBLE COILED-COIL PROTEIN"/>
    <property type="match status" value="1"/>
</dbReference>
<protein>
    <recommendedName>
        <fullName evidence="2">DUF4378 domain-containing protein</fullName>
    </recommendedName>
</protein>
<feature type="region of interest" description="Disordered" evidence="1">
    <location>
        <begin position="146"/>
        <end position="174"/>
    </location>
</feature>
<dbReference type="PANTHER" id="PTHR40836">
    <property type="entry name" value="RB1-INDUCIBLE COILED-COIL PROTEIN"/>
    <property type="match status" value="1"/>
</dbReference>
<sequence>MARKILAKKKYVDGLEAPRNSVELKLDTSQSYYSAGDLPTYQVEEDWAARNLYQTEASMKKLICEEMSKQSNTGQNAPSIVAKLMGIDPLPVDTKSVVQPFVKKSDNQRVKFSGREKCVKGSNLNYSKQREVDAIYSKRVRDAGRWNTDHRYGKPRPREHPQEEELQNGLSRSSLSNIYTESQGSYQVEEDWAARNFYQTEASMKKLICEEMSKQSNTGQNAPSIVAKLMGIDPLPVDTKSVVQPVVKKSDDQRVKFSGREKCVKGSNLNYSKQREVDSIYGKRVRDAERWNTDHRYGKPRPREHPQEEELQKFKKEFEAWQVARLRECSKLVDVGSIFTHKLAQEKLNMEKMTLYDDSVQAMHEKPLESKRFAIKGSGLHHRRHKSELFTAEKNESGRRSMNKDFRLPSMIDHNGKLDAVPTRIVILKPGPDSICDHEESCISSSGTFQERTSMEDFLEEVRERLKLELQGKGLNIKKSSVIRGSGTETPFSEKPSSDPKQIAKHIANQVRENVNRDIGRNLFRSESTRSYRSEVQFNGPGSPEFISKDTRRLLSERLRNVHKQETQFDAPIVISTTPAFDNGRDRLGRMQYMSKSGNEQSYRESVKHGQEMQTDSFRHGDDIDVPIVVSTTSTFDNGRDRLGRMQYMSKSGNEQSYQEIVKHGQEMQTSSFRHGDDVGLLNRELSPRNLIRSLSAPVSGTSFRKLLLEDCHILTGAQIRRKHEGNENASVDIRRRKKEKFNLKEKVSNIKYSLTLRRRLFGKKIQSVVESYNANSDLAKDVLSGPTVIMNIGERHENSTEVPPSPASFCSSTHEEFWREVDYLSPISTPDVTLGEDNVVPQVFNEASSNLNESDGADHITVEQEPIESEMVNFEDHTRGYIRDLLVASGLYDGSYDKSLSRWDPLAKPIGNSIFEQVEEYHSKLIKENDKKVDHKVLLDLSNEALSTILGPPVTMSRFRRKLLGSSILTPPHGRKLINSVWEIVHINLHPPNDRSNYSVDHMVARDLGSTPWAGLMDDDETNVLGREVEWHIVGDLVEEIVKACINECYRQQVRCK</sequence>
<evidence type="ECO:0000256" key="1">
    <source>
        <dbReference type="SAM" id="MobiDB-lite"/>
    </source>
</evidence>
<evidence type="ECO:0000259" key="2">
    <source>
        <dbReference type="Pfam" id="PF14309"/>
    </source>
</evidence>
<feature type="compositionally biased region" description="Basic and acidic residues" evidence="1">
    <location>
        <begin position="146"/>
        <end position="163"/>
    </location>
</feature>
<evidence type="ECO:0000313" key="3">
    <source>
        <dbReference type="EMBL" id="PPS00242.1"/>
    </source>
</evidence>
<dbReference type="AlphaFoldDB" id="A0A2P5XA95"/>
<dbReference type="EMBL" id="KZ665335">
    <property type="protein sequence ID" value="PPS00242.1"/>
    <property type="molecule type" value="Genomic_DNA"/>
</dbReference>
<dbReference type="OrthoDB" id="446244at2759"/>